<evidence type="ECO:0000313" key="3">
    <source>
        <dbReference type="Proteomes" id="UP000490939"/>
    </source>
</evidence>
<evidence type="ECO:0000313" key="2">
    <source>
        <dbReference type="EMBL" id="KAE9961651.1"/>
    </source>
</evidence>
<dbReference type="Proteomes" id="UP000490939">
    <property type="component" value="Unassembled WGS sequence"/>
</dbReference>
<dbReference type="AlphaFoldDB" id="A0A8H3U0K2"/>
<feature type="signal peptide" evidence="1">
    <location>
        <begin position="1"/>
        <end position="18"/>
    </location>
</feature>
<name>A0A8H3U0K2_VENIN</name>
<comment type="caution">
    <text evidence="2">The sequence shown here is derived from an EMBL/GenBank/DDBJ whole genome shotgun (WGS) entry which is preliminary data.</text>
</comment>
<feature type="chain" id="PRO_5034157694" evidence="1">
    <location>
        <begin position="19"/>
        <end position="90"/>
    </location>
</feature>
<organism evidence="2 3">
    <name type="scientific">Venturia inaequalis</name>
    <name type="common">Apple scab fungus</name>
    <dbReference type="NCBI Taxonomy" id="5025"/>
    <lineage>
        <taxon>Eukaryota</taxon>
        <taxon>Fungi</taxon>
        <taxon>Dikarya</taxon>
        <taxon>Ascomycota</taxon>
        <taxon>Pezizomycotina</taxon>
        <taxon>Dothideomycetes</taxon>
        <taxon>Pleosporomycetidae</taxon>
        <taxon>Venturiales</taxon>
        <taxon>Venturiaceae</taxon>
        <taxon>Venturia</taxon>
    </lineage>
</organism>
<sequence>MHFPILLPAILFAQTSFAYYCCYAMTPPNNINVVAKIFSSGGKENWSPVEYCVVEIDKTGRSCGDWSSRIINNSCISLKAFTVFGPAAAS</sequence>
<dbReference type="EMBL" id="WNWR01002157">
    <property type="protein sequence ID" value="KAE9961651.1"/>
    <property type="molecule type" value="Genomic_DNA"/>
</dbReference>
<feature type="non-terminal residue" evidence="2">
    <location>
        <position position="90"/>
    </location>
</feature>
<reference evidence="2 3" key="1">
    <citation type="submission" date="2019-07" db="EMBL/GenBank/DDBJ databases">
        <title>Venturia inaequalis Genome Resource.</title>
        <authorList>
            <person name="Lichtner F.J."/>
        </authorList>
    </citation>
    <scope>NUCLEOTIDE SEQUENCE [LARGE SCALE GENOMIC DNA]</scope>
    <source>
        <strain evidence="2 3">DMI_063113</strain>
    </source>
</reference>
<gene>
    <name evidence="2" type="ORF">EG327_003415</name>
</gene>
<evidence type="ECO:0000256" key="1">
    <source>
        <dbReference type="SAM" id="SignalP"/>
    </source>
</evidence>
<keyword evidence="1" id="KW-0732">Signal</keyword>
<protein>
    <submittedName>
        <fullName evidence="2">Uncharacterized protein</fullName>
    </submittedName>
</protein>
<accession>A0A8H3U0K2</accession>
<proteinExistence type="predicted"/>
<keyword evidence="3" id="KW-1185">Reference proteome</keyword>